<dbReference type="OrthoDB" id="10552506at2759"/>
<evidence type="ECO:0000313" key="2">
    <source>
        <dbReference type="EMBL" id="KAG0291802.1"/>
    </source>
</evidence>
<feature type="region of interest" description="Disordered" evidence="1">
    <location>
        <begin position="1"/>
        <end position="21"/>
    </location>
</feature>
<feature type="compositionally biased region" description="Basic and acidic residues" evidence="1">
    <location>
        <begin position="1"/>
        <end position="12"/>
    </location>
</feature>
<dbReference type="EMBL" id="JAAAIN010002592">
    <property type="protein sequence ID" value="KAG0291802.1"/>
    <property type="molecule type" value="Genomic_DNA"/>
</dbReference>
<comment type="caution">
    <text evidence="2">The sequence shown here is derived from an EMBL/GenBank/DDBJ whole genome shotgun (WGS) entry which is preliminary data.</text>
</comment>
<keyword evidence="3" id="KW-1185">Reference proteome</keyword>
<accession>A0A9P6QSG9</accession>
<sequence length="148" mass="16878">MSSIHEDTEPQKPAKMPLPPEEHLVWARQLKDGKEHVSFPKFVAKFKFTTGRTPTANIVNIQKRQDDLGDGLHDNIDKSVALEELEEIAEWTPAQSSPFYEIARYIYDKVHGKQPSLPSVPTDISTNHKQMFEKVVDLLRKSSDVARL</sequence>
<dbReference type="AlphaFoldDB" id="A0A9P6QSG9"/>
<organism evidence="2 3">
    <name type="scientific">Linnemannia gamsii</name>
    <dbReference type="NCBI Taxonomy" id="64522"/>
    <lineage>
        <taxon>Eukaryota</taxon>
        <taxon>Fungi</taxon>
        <taxon>Fungi incertae sedis</taxon>
        <taxon>Mucoromycota</taxon>
        <taxon>Mortierellomycotina</taxon>
        <taxon>Mortierellomycetes</taxon>
        <taxon>Mortierellales</taxon>
        <taxon>Mortierellaceae</taxon>
        <taxon>Linnemannia</taxon>
    </lineage>
</organism>
<gene>
    <name evidence="2" type="ORF">BGZ97_005786</name>
</gene>
<name>A0A9P6QSG9_9FUNG</name>
<feature type="non-terminal residue" evidence="2">
    <location>
        <position position="1"/>
    </location>
</feature>
<dbReference type="Proteomes" id="UP000823405">
    <property type="component" value="Unassembled WGS sequence"/>
</dbReference>
<protein>
    <submittedName>
        <fullName evidence="2">Uncharacterized protein</fullName>
    </submittedName>
</protein>
<proteinExistence type="predicted"/>
<evidence type="ECO:0000313" key="3">
    <source>
        <dbReference type="Proteomes" id="UP000823405"/>
    </source>
</evidence>
<reference evidence="2" key="1">
    <citation type="journal article" date="2020" name="Fungal Divers.">
        <title>Resolving the Mortierellaceae phylogeny through synthesis of multi-gene phylogenetics and phylogenomics.</title>
        <authorList>
            <person name="Vandepol N."/>
            <person name="Liber J."/>
            <person name="Desiro A."/>
            <person name="Na H."/>
            <person name="Kennedy M."/>
            <person name="Barry K."/>
            <person name="Grigoriev I.V."/>
            <person name="Miller A.N."/>
            <person name="O'Donnell K."/>
            <person name="Stajich J.E."/>
            <person name="Bonito G."/>
        </authorList>
    </citation>
    <scope>NUCLEOTIDE SEQUENCE</scope>
    <source>
        <strain evidence="2">NVP60</strain>
    </source>
</reference>
<evidence type="ECO:0000256" key="1">
    <source>
        <dbReference type="SAM" id="MobiDB-lite"/>
    </source>
</evidence>